<dbReference type="AlphaFoldDB" id="A0A8J3WXR7"/>
<reference evidence="2" key="1">
    <citation type="submission" date="2021-01" db="EMBL/GenBank/DDBJ databases">
        <title>Whole genome shotgun sequence of Planosporangium mesophilum NBRC 109066.</title>
        <authorList>
            <person name="Komaki H."/>
            <person name="Tamura T."/>
        </authorList>
    </citation>
    <scope>NUCLEOTIDE SEQUENCE</scope>
    <source>
        <strain evidence="2">NBRC 109066</strain>
    </source>
</reference>
<comment type="caution">
    <text evidence="2">The sequence shown here is derived from an EMBL/GenBank/DDBJ whole genome shotgun (WGS) entry which is preliminary data.</text>
</comment>
<feature type="compositionally biased region" description="Acidic residues" evidence="1">
    <location>
        <begin position="114"/>
        <end position="136"/>
    </location>
</feature>
<feature type="compositionally biased region" description="Basic and acidic residues" evidence="1">
    <location>
        <begin position="103"/>
        <end position="113"/>
    </location>
</feature>
<organism evidence="2 3">
    <name type="scientific">Planosporangium mesophilum</name>
    <dbReference type="NCBI Taxonomy" id="689768"/>
    <lineage>
        <taxon>Bacteria</taxon>
        <taxon>Bacillati</taxon>
        <taxon>Actinomycetota</taxon>
        <taxon>Actinomycetes</taxon>
        <taxon>Micromonosporales</taxon>
        <taxon>Micromonosporaceae</taxon>
        <taxon>Planosporangium</taxon>
    </lineage>
</organism>
<name>A0A8J3WXR7_9ACTN</name>
<proteinExistence type="predicted"/>
<dbReference type="Proteomes" id="UP000599074">
    <property type="component" value="Unassembled WGS sequence"/>
</dbReference>
<feature type="region of interest" description="Disordered" evidence="1">
    <location>
        <begin position="96"/>
        <end position="202"/>
    </location>
</feature>
<feature type="compositionally biased region" description="Basic residues" evidence="1">
    <location>
        <begin position="154"/>
        <end position="167"/>
    </location>
</feature>
<accession>A0A8J3WXR7</accession>
<dbReference type="EMBL" id="BOON01000001">
    <property type="protein sequence ID" value="GII20525.1"/>
    <property type="molecule type" value="Genomic_DNA"/>
</dbReference>
<feature type="compositionally biased region" description="Basic and acidic residues" evidence="1">
    <location>
        <begin position="169"/>
        <end position="191"/>
    </location>
</feature>
<sequence>MKDSVKLGAAVVGGYLLGRTKKGKAAIGLALWLSGKRMDNTRDALMRLVTSPELAKITGQVRGPLLAAAGRAVTATIESRTNALADSLQQRTSQLLPAVGATADDRRDERADAGLDDEGRDDEGRDDEGRDDEGRDDDARLDDAEPDEPEPPRKAGRPAKAARRAPARRPADEGREPARSRESGRSREPGRRRSAQRGGEVA</sequence>
<keyword evidence="3" id="KW-1185">Reference proteome</keyword>
<evidence type="ECO:0000256" key="1">
    <source>
        <dbReference type="SAM" id="MobiDB-lite"/>
    </source>
</evidence>
<dbReference type="RefSeq" id="WP_168113180.1">
    <property type="nucleotide sequence ID" value="NZ_BOON01000001.1"/>
</dbReference>
<evidence type="ECO:0000313" key="3">
    <source>
        <dbReference type="Proteomes" id="UP000599074"/>
    </source>
</evidence>
<evidence type="ECO:0000313" key="2">
    <source>
        <dbReference type="EMBL" id="GII20525.1"/>
    </source>
</evidence>
<gene>
    <name evidence="2" type="ORF">Pme01_01220</name>
</gene>
<evidence type="ECO:0008006" key="4">
    <source>
        <dbReference type="Google" id="ProtNLM"/>
    </source>
</evidence>
<protein>
    <recommendedName>
        <fullName evidence="4">DNA primase</fullName>
    </recommendedName>
</protein>